<proteinExistence type="predicted"/>
<dbReference type="AlphaFoldDB" id="A0A1V4IXK6"/>
<organism evidence="1 2">
    <name type="scientific">Clostridium oryzae</name>
    <dbReference type="NCBI Taxonomy" id="1450648"/>
    <lineage>
        <taxon>Bacteria</taxon>
        <taxon>Bacillati</taxon>
        <taxon>Bacillota</taxon>
        <taxon>Clostridia</taxon>
        <taxon>Eubacteriales</taxon>
        <taxon>Clostridiaceae</taxon>
        <taxon>Clostridium</taxon>
    </lineage>
</organism>
<sequence>MKKSRYFAAILLISILIQLVMLIKPKQVYGFDSSLNLKLIEVMEKDTTGKGINDKIKILADEKGQGYLVDIVQKHGKSYRLKPSNKSYHYLAPYASFMRLNVVVADVNNDRIPEIITWGSLTHENDIHIFQWNGSDYKKKRN</sequence>
<dbReference type="RefSeq" id="WP_079421801.1">
    <property type="nucleotide sequence ID" value="NZ_MZGV01000002.1"/>
</dbReference>
<accession>A0A1V4IXK6</accession>
<dbReference type="EMBL" id="MZGV01000002">
    <property type="protein sequence ID" value="OPJ64788.1"/>
    <property type="molecule type" value="Genomic_DNA"/>
</dbReference>
<evidence type="ECO:0000313" key="1">
    <source>
        <dbReference type="EMBL" id="OPJ64788.1"/>
    </source>
</evidence>
<dbReference type="OrthoDB" id="1935191at2"/>
<protein>
    <recommendedName>
        <fullName evidence="3">FG-GAP repeat protein</fullName>
    </recommendedName>
</protein>
<dbReference type="Proteomes" id="UP000190080">
    <property type="component" value="Unassembled WGS sequence"/>
</dbReference>
<reference evidence="1 2" key="1">
    <citation type="submission" date="2017-03" db="EMBL/GenBank/DDBJ databases">
        <title>Genome sequence of Clostridium oryzae DSM 28571.</title>
        <authorList>
            <person name="Poehlein A."/>
            <person name="Daniel R."/>
        </authorList>
    </citation>
    <scope>NUCLEOTIDE SEQUENCE [LARGE SCALE GENOMIC DNA]</scope>
    <source>
        <strain evidence="1 2">DSM 28571</strain>
    </source>
</reference>
<evidence type="ECO:0000313" key="2">
    <source>
        <dbReference type="Proteomes" id="UP000190080"/>
    </source>
</evidence>
<name>A0A1V4IXK6_9CLOT</name>
<keyword evidence="2" id="KW-1185">Reference proteome</keyword>
<gene>
    <name evidence="1" type="ORF">CLORY_02970</name>
</gene>
<evidence type="ECO:0008006" key="3">
    <source>
        <dbReference type="Google" id="ProtNLM"/>
    </source>
</evidence>
<comment type="caution">
    <text evidence="1">The sequence shown here is derived from an EMBL/GenBank/DDBJ whole genome shotgun (WGS) entry which is preliminary data.</text>
</comment>